<protein>
    <submittedName>
        <fullName evidence="5">Penicillin-binding protein</fullName>
    </submittedName>
</protein>
<organism evidence="5 6">
    <name type="scientific">Anaerococcus octavius</name>
    <dbReference type="NCBI Taxonomy" id="54007"/>
    <lineage>
        <taxon>Bacteria</taxon>
        <taxon>Bacillati</taxon>
        <taxon>Bacillota</taxon>
        <taxon>Tissierellia</taxon>
        <taxon>Tissierellales</taxon>
        <taxon>Peptoniphilaceae</taxon>
        <taxon>Anaerococcus</taxon>
    </lineage>
</organism>
<dbReference type="SUPFAM" id="SSF56519">
    <property type="entry name" value="Penicillin binding protein dimerisation domain"/>
    <property type="match status" value="1"/>
</dbReference>
<keyword evidence="6" id="KW-1185">Reference proteome</keyword>
<dbReference type="Gene3D" id="3.90.1310.10">
    <property type="entry name" value="Penicillin-binding protein 2a (Domain 2)"/>
    <property type="match status" value="1"/>
</dbReference>
<dbReference type="GO" id="GO:0071555">
    <property type="term" value="P:cell wall organization"/>
    <property type="evidence" value="ECO:0007669"/>
    <property type="project" value="TreeGrafter"/>
</dbReference>
<evidence type="ECO:0000256" key="1">
    <source>
        <dbReference type="SAM" id="MobiDB-lite"/>
    </source>
</evidence>
<dbReference type="InterPro" id="IPR001460">
    <property type="entry name" value="PCN-bd_Tpept"/>
</dbReference>
<comment type="caution">
    <text evidence="5">The sequence shown here is derived from an EMBL/GenBank/DDBJ whole genome shotgun (WGS) entry which is preliminary data.</text>
</comment>
<evidence type="ECO:0000259" key="4">
    <source>
        <dbReference type="Pfam" id="PF21922"/>
    </source>
</evidence>
<dbReference type="GO" id="GO:0005886">
    <property type="term" value="C:plasma membrane"/>
    <property type="evidence" value="ECO:0007669"/>
    <property type="project" value="TreeGrafter"/>
</dbReference>
<dbReference type="InterPro" id="IPR036138">
    <property type="entry name" value="PBP_dimer_sf"/>
</dbReference>
<dbReference type="Pfam" id="PF00905">
    <property type="entry name" value="Transpeptidase"/>
    <property type="match status" value="1"/>
</dbReference>
<feature type="region of interest" description="Disordered" evidence="1">
    <location>
        <begin position="1"/>
        <end position="20"/>
    </location>
</feature>
<dbReference type="AlphaFoldDB" id="A0A2I1M9U0"/>
<gene>
    <name evidence="5" type="ORF">CYJ34_03660</name>
</gene>
<keyword evidence="2" id="KW-0812">Transmembrane</keyword>
<dbReference type="PANTHER" id="PTHR30627">
    <property type="entry name" value="PEPTIDOGLYCAN D,D-TRANSPEPTIDASE"/>
    <property type="match status" value="1"/>
</dbReference>
<feature type="domain" description="Penicillin-binding protein transpeptidase" evidence="3">
    <location>
        <begin position="198"/>
        <end position="499"/>
    </location>
</feature>
<feature type="domain" description="Penicillin binding protein A dimerisation" evidence="4">
    <location>
        <begin position="97"/>
        <end position="167"/>
    </location>
</feature>
<dbReference type="Proteomes" id="UP000234335">
    <property type="component" value="Unassembled WGS sequence"/>
</dbReference>
<dbReference type="RefSeq" id="WP_101539991.1">
    <property type="nucleotide sequence ID" value="NZ_PKGS01000002.1"/>
</dbReference>
<evidence type="ECO:0000313" key="5">
    <source>
        <dbReference type="EMBL" id="PKZ16892.1"/>
    </source>
</evidence>
<sequence length="509" mass="57121">MSDKNNRKASKKRAPKESFIDKIKKQEEEQRIKNSRELKVLSKSTLNKRLLFVMIFFVILFMGLALYLVYFELFKAKTIASNENNRRNWVNEENIARGKIFDKNGNILAYSDVDENGNQIRHYNYGKAASTITGYTSKTYGKTGIEKTYNNWLLNLKDENMSNFRKMVVTNDVGNDLHLTIDQNIQNLTYNYMSNYVGAAVVMNPKTGDILAMVSNPTFDPNYIDANWDNLIANNNGPLVNRTTTGLYRPGSTFKIVTANAILDSNIDQNYEDTGSESIQNFEIKNFDNLAFGHLDLTKAFMFSSNTYFAKKTTDMGKETLMNMTDKYMFNKPYPFDLEKYDSVIPYKQLNQADLAMTGFGYGKTQATPLHMAMVASTIANDGVMMQPKLVKSITDKDEKNVYKAKDEKLSIVTSKSKANTIRDMMVDVVNEGTGKAAYIDGIQVAGKTGTADKSNGLIDAWFVGFAPAYDPQIAVAIVVEDANDTGGVTVAPIARNLLVDIFNQVNLN</sequence>
<keyword evidence="2" id="KW-1133">Transmembrane helix</keyword>
<keyword evidence="2" id="KW-0472">Membrane</keyword>
<proteinExistence type="predicted"/>
<dbReference type="InterPro" id="IPR050515">
    <property type="entry name" value="Beta-lactam/transpept"/>
</dbReference>
<dbReference type="InterPro" id="IPR054120">
    <property type="entry name" value="PBPA_dimer"/>
</dbReference>
<dbReference type="EMBL" id="PKGS01000002">
    <property type="protein sequence ID" value="PKZ16892.1"/>
    <property type="molecule type" value="Genomic_DNA"/>
</dbReference>
<name>A0A2I1M9U0_9FIRM</name>
<feature type="transmembrane region" description="Helical" evidence="2">
    <location>
        <begin position="50"/>
        <end position="70"/>
    </location>
</feature>
<dbReference type="Gene3D" id="3.40.710.10">
    <property type="entry name" value="DD-peptidase/beta-lactamase superfamily"/>
    <property type="match status" value="1"/>
</dbReference>
<reference evidence="5 6" key="1">
    <citation type="submission" date="2017-12" db="EMBL/GenBank/DDBJ databases">
        <title>Phylogenetic diversity of female urinary microbiome.</title>
        <authorList>
            <person name="Thomas-White K."/>
            <person name="Wolfe A.J."/>
        </authorList>
    </citation>
    <scope>NUCLEOTIDE SEQUENCE [LARGE SCALE GENOMIC DNA]</scope>
    <source>
        <strain evidence="5 6">UMB0119</strain>
    </source>
</reference>
<dbReference type="InterPro" id="IPR012338">
    <property type="entry name" value="Beta-lactam/transpept-like"/>
</dbReference>
<evidence type="ECO:0000256" key="2">
    <source>
        <dbReference type="SAM" id="Phobius"/>
    </source>
</evidence>
<dbReference type="GO" id="GO:0008658">
    <property type="term" value="F:penicillin binding"/>
    <property type="evidence" value="ECO:0007669"/>
    <property type="project" value="InterPro"/>
</dbReference>
<accession>A0A2I1M9U0</accession>
<dbReference type="PANTHER" id="PTHR30627:SF24">
    <property type="entry name" value="PENICILLIN-BINDING PROTEIN 4B"/>
    <property type="match status" value="1"/>
</dbReference>
<evidence type="ECO:0000259" key="3">
    <source>
        <dbReference type="Pfam" id="PF00905"/>
    </source>
</evidence>
<evidence type="ECO:0000313" key="6">
    <source>
        <dbReference type="Proteomes" id="UP000234335"/>
    </source>
</evidence>
<dbReference type="Pfam" id="PF21922">
    <property type="entry name" value="PBP_dimer_2"/>
    <property type="match status" value="1"/>
</dbReference>
<dbReference type="SUPFAM" id="SSF56601">
    <property type="entry name" value="beta-lactamase/transpeptidase-like"/>
    <property type="match status" value="1"/>
</dbReference>